<proteinExistence type="predicted"/>
<sequence>MYYACTPDVGKDDMAVRIITDINCMISDKKNQLCGFATCLKRYQEKLKGIFEIGDTKANTSQERKQRETAIWLTCREVWNTRSESKAAGSNW</sequence>
<keyword evidence="2" id="KW-1185">Reference proteome</keyword>
<dbReference type="Proteomes" id="UP001519460">
    <property type="component" value="Unassembled WGS sequence"/>
</dbReference>
<reference evidence="1 2" key="1">
    <citation type="journal article" date="2023" name="Sci. Data">
        <title>Genome assembly of the Korean intertidal mud-creeper Batillaria attramentaria.</title>
        <authorList>
            <person name="Patra A.K."/>
            <person name="Ho P.T."/>
            <person name="Jun S."/>
            <person name="Lee S.J."/>
            <person name="Kim Y."/>
            <person name="Won Y.J."/>
        </authorList>
    </citation>
    <scope>NUCLEOTIDE SEQUENCE [LARGE SCALE GENOMIC DNA]</scope>
    <source>
        <strain evidence="1">Wonlab-2016</strain>
    </source>
</reference>
<evidence type="ECO:0000313" key="1">
    <source>
        <dbReference type="EMBL" id="KAK7490671.1"/>
    </source>
</evidence>
<name>A0ABD0KUH9_9CAEN</name>
<dbReference type="EMBL" id="JACVVK020000124">
    <property type="protein sequence ID" value="KAK7490671.1"/>
    <property type="molecule type" value="Genomic_DNA"/>
</dbReference>
<gene>
    <name evidence="1" type="ORF">BaRGS_00018088</name>
</gene>
<accession>A0ABD0KUH9</accession>
<comment type="caution">
    <text evidence="1">The sequence shown here is derived from an EMBL/GenBank/DDBJ whole genome shotgun (WGS) entry which is preliminary data.</text>
</comment>
<organism evidence="1 2">
    <name type="scientific">Batillaria attramentaria</name>
    <dbReference type="NCBI Taxonomy" id="370345"/>
    <lineage>
        <taxon>Eukaryota</taxon>
        <taxon>Metazoa</taxon>
        <taxon>Spiralia</taxon>
        <taxon>Lophotrochozoa</taxon>
        <taxon>Mollusca</taxon>
        <taxon>Gastropoda</taxon>
        <taxon>Caenogastropoda</taxon>
        <taxon>Sorbeoconcha</taxon>
        <taxon>Cerithioidea</taxon>
        <taxon>Batillariidae</taxon>
        <taxon>Batillaria</taxon>
    </lineage>
</organism>
<dbReference type="AlphaFoldDB" id="A0ABD0KUH9"/>
<evidence type="ECO:0000313" key="2">
    <source>
        <dbReference type="Proteomes" id="UP001519460"/>
    </source>
</evidence>
<protein>
    <submittedName>
        <fullName evidence="1">Uncharacterized protein</fullName>
    </submittedName>
</protein>